<protein>
    <recommendedName>
        <fullName evidence="4">Cupin type-1 domain-containing protein</fullName>
    </recommendedName>
</protein>
<dbReference type="OrthoDB" id="3223416at2759"/>
<name>A0A2J6SGA5_9HELO</name>
<feature type="signal peptide" evidence="1">
    <location>
        <begin position="1"/>
        <end position="18"/>
    </location>
</feature>
<evidence type="ECO:0000313" key="3">
    <source>
        <dbReference type="Proteomes" id="UP000235371"/>
    </source>
</evidence>
<evidence type="ECO:0008006" key="4">
    <source>
        <dbReference type="Google" id="ProtNLM"/>
    </source>
</evidence>
<feature type="chain" id="PRO_5014435746" description="Cupin type-1 domain-containing protein" evidence="1">
    <location>
        <begin position="19"/>
        <end position="177"/>
    </location>
</feature>
<evidence type="ECO:0000313" key="2">
    <source>
        <dbReference type="EMBL" id="PMD49780.1"/>
    </source>
</evidence>
<dbReference type="EMBL" id="KZ613919">
    <property type="protein sequence ID" value="PMD49780.1"/>
    <property type="molecule type" value="Genomic_DNA"/>
</dbReference>
<evidence type="ECO:0000256" key="1">
    <source>
        <dbReference type="SAM" id="SignalP"/>
    </source>
</evidence>
<gene>
    <name evidence="2" type="ORF">K444DRAFT_711690</name>
</gene>
<dbReference type="RefSeq" id="XP_024726684.1">
    <property type="nucleotide sequence ID" value="XM_024888261.1"/>
</dbReference>
<organism evidence="2 3">
    <name type="scientific">Hyaloscypha bicolor E</name>
    <dbReference type="NCBI Taxonomy" id="1095630"/>
    <lineage>
        <taxon>Eukaryota</taxon>
        <taxon>Fungi</taxon>
        <taxon>Dikarya</taxon>
        <taxon>Ascomycota</taxon>
        <taxon>Pezizomycotina</taxon>
        <taxon>Leotiomycetes</taxon>
        <taxon>Helotiales</taxon>
        <taxon>Hyaloscyphaceae</taxon>
        <taxon>Hyaloscypha</taxon>
        <taxon>Hyaloscypha bicolor</taxon>
    </lineage>
</organism>
<keyword evidence="1" id="KW-0732">Signal</keyword>
<dbReference type="InParanoid" id="A0A2J6SGA5"/>
<keyword evidence="3" id="KW-1185">Reference proteome</keyword>
<reference evidence="2 3" key="1">
    <citation type="submission" date="2016-04" db="EMBL/GenBank/DDBJ databases">
        <title>A degradative enzymes factory behind the ericoid mycorrhizal symbiosis.</title>
        <authorList>
            <consortium name="DOE Joint Genome Institute"/>
            <person name="Martino E."/>
            <person name="Morin E."/>
            <person name="Grelet G."/>
            <person name="Kuo A."/>
            <person name="Kohler A."/>
            <person name="Daghino S."/>
            <person name="Barry K."/>
            <person name="Choi C."/>
            <person name="Cichocki N."/>
            <person name="Clum A."/>
            <person name="Copeland A."/>
            <person name="Hainaut M."/>
            <person name="Haridas S."/>
            <person name="Labutti K."/>
            <person name="Lindquist E."/>
            <person name="Lipzen A."/>
            <person name="Khouja H.-R."/>
            <person name="Murat C."/>
            <person name="Ohm R."/>
            <person name="Olson A."/>
            <person name="Spatafora J."/>
            <person name="Veneault-Fourrey C."/>
            <person name="Henrissat B."/>
            <person name="Grigoriev I."/>
            <person name="Martin F."/>
            <person name="Perotto S."/>
        </authorList>
    </citation>
    <scope>NUCLEOTIDE SEQUENCE [LARGE SCALE GENOMIC DNA]</scope>
    <source>
        <strain evidence="2 3">E</strain>
    </source>
</reference>
<dbReference type="AlphaFoldDB" id="A0A2J6SGA5"/>
<dbReference type="Proteomes" id="UP000235371">
    <property type="component" value="Unassembled WGS sequence"/>
</dbReference>
<proteinExistence type="predicted"/>
<dbReference type="GeneID" id="36596337"/>
<sequence length="177" mass="19966">MCLFYILAVFFLVLTGFAAKDEQYLSITAVTTDSNDHAYLECWRFLTAFSAYPTVGNSLAIANTTNVTYVILPPQSAEGIHKPPHPMFFILLSGLAHVTFPFNVEELWIREGAESLIVANDVNGVGHFTEYPGGKETIALQVPFKDGIVPAHEVWEEGNKRLWEDWSESMKLRRIER</sequence>
<accession>A0A2J6SGA5</accession>